<dbReference type="InterPro" id="IPR050905">
    <property type="entry name" value="Plant_NBS-LRR"/>
</dbReference>
<dbReference type="InterPro" id="IPR042197">
    <property type="entry name" value="Apaf_helical"/>
</dbReference>
<dbReference type="Pfam" id="PF23247">
    <property type="entry name" value="LRR_RPS2"/>
    <property type="match status" value="1"/>
</dbReference>
<dbReference type="PANTHER" id="PTHR33463">
    <property type="entry name" value="NB-ARC DOMAIN-CONTAINING PROTEIN-RELATED"/>
    <property type="match status" value="1"/>
</dbReference>
<dbReference type="GO" id="GO:0006952">
    <property type="term" value="P:defense response"/>
    <property type="evidence" value="ECO:0007669"/>
    <property type="project" value="UniProtKB-KW"/>
</dbReference>
<keyword evidence="7" id="KW-1185">Reference proteome</keyword>
<dbReference type="Proteomes" id="UP000585474">
    <property type="component" value="Unassembled WGS sequence"/>
</dbReference>
<evidence type="ECO:0000256" key="1">
    <source>
        <dbReference type="ARBA" id="ARBA00022614"/>
    </source>
</evidence>
<accession>A0A7J0DT15</accession>
<evidence type="ECO:0000256" key="2">
    <source>
        <dbReference type="ARBA" id="ARBA00022737"/>
    </source>
</evidence>
<gene>
    <name evidence="6" type="ORF">Acr_00g0076710</name>
</gene>
<dbReference type="GO" id="GO:0005524">
    <property type="term" value="F:ATP binding"/>
    <property type="evidence" value="ECO:0007669"/>
    <property type="project" value="UniProtKB-KW"/>
</dbReference>
<evidence type="ECO:0000259" key="5">
    <source>
        <dbReference type="Pfam" id="PF23598"/>
    </source>
</evidence>
<feature type="domain" description="Disease resistance R13L4/SHOC-2-like LRR" evidence="5">
    <location>
        <begin position="617"/>
        <end position="727"/>
    </location>
</feature>
<keyword evidence="2" id="KW-0677">Repeat</keyword>
<comment type="caution">
    <text evidence="6">The sequence shown here is derived from an EMBL/GenBank/DDBJ whole genome shotgun (WGS) entry which is preliminary data.</text>
</comment>
<dbReference type="SMART" id="SM00369">
    <property type="entry name" value="LRR_TYP"/>
    <property type="match status" value="2"/>
</dbReference>
<dbReference type="InterPro" id="IPR003591">
    <property type="entry name" value="Leu-rich_rpt_typical-subtyp"/>
</dbReference>
<evidence type="ECO:0000259" key="4">
    <source>
        <dbReference type="Pfam" id="PF23247"/>
    </source>
</evidence>
<dbReference type="SUPFAM" id="SSF52540">
    <property type="entry name" value="P-loop containing nucleoside triphosphate hydrolases"/>
    <property type="match status" value="1"/>
</dbReference>
<evidence type="ECO:0000256" key="3">
    <source>
        <dbReference type="ARBA" id="ARBA00022821"/>
    </source>
</evidence>
<dbReference type="InterPro" id="IPR027417">
    <property type="entry name" value="P-loop_NTPase"/>
</dbReference>
<dbReference type="Pfam" id="PF23598">
    <property type="entry name" value="LRR_14"/>
    <property type="match status" value="1"/>
</dbReference>
<keyword evidence="1" id="KW-0433">Leucine-rich repeat</keyword>
<dbReference type="InterPro" id="IPR057135">
    <property type="entry name" value="At4g27190-like_LRR"/>
</dbReference>
<evidence type="ECO:0000313" key="7">
    <source>
        <dbReference type="Proteomes" id="UP000585474"/>
    </source>
</evidence>
<name>A0A7J0DT15_9ERIC</name>
<feature type="domain" description="Disease resistance protein At4g27190-like leucine-rich repeats" evidence="4">
    <location>
        <begin position="867"/>
        <end position="988"/>
    </location>
</feature>
<dbReference type="OrthoDB" id="1938824at2759"/>
<sequence>MDEDSDLEDLSLMCSERKDHPSHGKKNKGFTITSLHSHVKENIITSGAMDEQSDVEDISGNGRLVTRQNEYRQMKEKIKLLRKRAMDCHRRKDILHLLLSYPMKPEADQEELLLLREKFVYINRTIKTLDTLMEKNMINTTTFRKVLAAVKVAEYFLDNYSFYMNLYHVSLRFLPTSGLEEAFALISRADEHHRVVGSAIRQILQCIKGGHVKVIAISGNAGIVNGLTVSKALEDLPEMRSMFEVVISVSVSLCQSINDSIDEVRTAIAEQMHRLVGADMSLPLDEALKSYNFLLFLHCCNEEIDLHHLKIPDNGYVVLTAPNLMMNVYQILPVDLQIRMEDHLLPWTLFWKNVLYIGSSDIDQVALQLIEACHGHLLAIILLARALHNVTDVRLWKLALQELKSSPDLSSPVEDVNEVMVCVLRFIWERKSIATRHCIKHCTSDIKDIGAIEHNISSLVACWIKNDLIEREEEGKQVLEDLINSFLLEMVGDNYVRMREETRYVLLNKFIPHLHPMHLNREGLGLLEAPEVFEWDTKEINLNNNKLSELPRRPKGPFLVKLFMAKNYDIMEIPPLFFECMPMLQVLDLSYTSIKSLPPSISRLVSLQKFVLRGCECFMELPAEIGALSNLQVFDLEETEIMNLPHEIGKLSKLECLKVSFYGYGDSYRESNHIAKRIPMGLFSGLSLLKQLSIDVNPDDEEWVADVTDFIPELHELRGLVTLKLYLPEIGLLDAIKYAPSFKFTVGHHKQHIISCLPHAVEKEFEKQENYLKYINGKYIPNEIKNALKQTRAFFLERHWSAKNLSEFGDENMVVLKFCLVVECNELWTIIDGGVFSTEAYRKCESRVDKKPVLAVLESLEYLGIHSMMNLRSIWEGPIAKGSLSQLKYLALHDCPNLITIFTITLLGCLYNLEELIVEDCPKINSLVSRESSSFESNQFLPSLKKISLLDLPELVSIASGLCIAPKLERLTTYACPMLERLSPTELSSKKLEVIKGEIEWWASLKWTESEWSSKQKQHMASIFRELKRDASLMDQLAEIGNSA</sequence>
<dbReference type="Gene3D" id="3.80.10.10">
    <property type="entry name" value="Ribonuclease Inhibitor"/>
    <property type="match status" value="2"/>
</dbReference>
<dbReference type="InterPro" id="IPR055414">
    <property type="entry name" value="LRR_R13L4/SHOC2-like"/>
</dbReference>
<dbReference type="GO" id="GO:0043531">
    <property type="term" value="F:ADP binding"/>
    <property type="evidence" value="ECO:0007669"/>
    <property type="project" value="InterPro"/>
</dbReference>
<reference evidence="7" key="1">
    <citation type="submission" date="2019-07" db="EMBL/GenBank/DDBJ databases">
        <title>De Novo Assembly of kiwifruit Actinidia rufa.</title>
        <authorList>
            <person name="Sugita-Konishi S."/>
            <person name="Sato K."/>
            <person name="Mori E."/>
            <person name="Abe Y."/>
            <person name="Kisaki G."/>
            <person name="Hamano K."/>
            <person name="Suezawa K."/>
            <person name="Otani M."/>
            <person name="Fukuda T."/>
            <person name="Manabe T."/>
            <person name="Gomi K."/>
            <person name="Tabuchi M."/>
            <person name="Akimitsu K."/>
            <person name="Kataoka I."/>
        </authorList>
    </citation>
    <scope>NUCLEOTIDE SEQUENCE [LARGE SCALE GENOMIC DNA]</scope>
    <source>
        <strain evidence="7">cv. Fuchu</strain>
    </source>
</reference>
<dbReference type="AlphaFoldDB" id="A0A7J0DT15"/>
<evidence type="ECO:0000313" key="6">
    <source>
        <dbReference type="EMBL" id="GFS41850.1"/>
    </source>
</evidence>
<dbReference type="SUPFAM" id="SSF52058">
    <property type="entry name" value="L domain-like"/>
    <property type="match status" value="1"/>
</dbReference>
<dbReference type="Gene3D" id="1.10.8.430">
    <property type="entry name" value="Helical domain of apoptotic protease-activating factors"/>
    <property type="match status" value="1"/>
</dbReference>
<dbReference type="InterPro" id="IPR032675">
    <property type="entry name" value="LRR_dom_sf"/>
</dbReference>
<dbReference type="PANTHER" id="PTHR33463:SF179">
    <property type="entry name" value="NB-ARC DOMAIN-CONTAINING PROTEIN"/>
    <property type="match status" value="1"/>
</dbReference>
<proteinExistence type="predicted"/>
<evidence type="ECO:0008006" key="8">
    <source>
        <dbReference type="Google" id="ProtNLM"/>
    </source>
</evidence>
<organism evidence="6 7">
    <name type="scientific">Actinidia rufa</name>
    <dbReference type="NCBI Taxonomy" id="165716"/>
    <lineage>
        <taxon>Eukaryota</taxon>
        <taxon>Viridiplantae</taxon>
        <taxon>Streptophyta</taxon>
        <taxon>Embryophyta</taxon>
        <taxon>Tracheophyta</taxon>
        <taxon>Spermatophyta</taxon>
        <taxon>Magnoliopsida</taxon>
        <taxon>eudicotyledons</taxon>
        <taxon>Gunneridae</taxon>
        <taxon>Pentapetalae</taxon>
        <taxon>asterids</taxon>
        <taxon>Ericales</taxon>
        <taxon>Actinidiaceae</taxon>
        <taxon>Actinidia</taxon>
    </lineage>
</organism>
<protein>
    <recommendedName>
        <fullName evidence="8">NB-ARC domain-containing disease resistance protein</fullName>
    </recommendedName>
</protein>
<keyword evidence="3" id="KW-0611">Plant defense</keyword>
<dbReference type="EMBL" id="BJWL01000386">
    <property type="protein sequence ID" value="GFS41850.1"/>
    <property type="molecule type" value="Genomic_DNA"/>
</dbReference>